<evidence type="ECO:0000313" key="2">
    <source>
        <dbReference type="Proteomes" id="UP001060085"/>
    </source>
</evidence>
<sequence>MAVDMDSDLGPWILESLLRLPLQSRILKSLIKVVPLPNDNPIIKKIILLRKIESEISKGCVSESILDCLERIEELDFQSGMDHDSESLKAAYCAVAVTCTVQSIADKGADSKFKYFEAVKRIWKEKVCKMEKVENVALVSEELLSWKALIEAALWEDSLCDDVLKRTEGMDAVGLVKAYVREEKGKLSSFRGPNDEN</sequence>
<dbReference type="EMBL" id="CM044701">
    <property type="protein sequence ID" value="KAI5679812.1"/>
    <property type="molecule type" value="Genomic_DNA"/>
</dbReference>
<organism evidence="1 2">
    <name type="scientific">Catharanthus roseus</name>
    <name type="common">Madagascar periwinkle</name>
    <name type="synonym">Vinca rosea</name>
    <dbReference type="NCBI Taxonomy" id="4058"/>
    <lineage>
        <taxon>Eukaryota</taxon>
        <taxon>Viridiplantae</taxon>
        <taxon>Streptophyta</taxon>
        <taxon>Embryophyta</taxon>
        <taxon>Tracheophyta</taxon>
        <taxon>Spermatophyta</taxon>
        <taxon>Magnoliopsida</taxon>
        <taxon>eudicotyledons</taxon>
        <taxon>Gunneridae</taxon>
        <taxon>Pentapetalae</taxon>
        <taxon>asterids</taxon>
        <taxon>lamiids</taxon>
        <taxon>Gentianales</taxon>
        <taxon>Apocynaceae</taxon>
        <taxon>Rauvolfioideae</taxon>
        <taxon>Vinceae</taxon>
        <taxon>Catharanthinae</taxon>
        <taxon>Catharanthus</taxon>
    </lineage>
</organism>
<dbReference type="Proteomes" id="UP001060085">
    <property type="component" value="Linkage Group LG01"/>
</dbReference>
<protein>
    <submittedName>
        <fullName evidence="1">Uncharacterized protein</fullName>
    </submittedName>
</protein>
<reference evidence="2" key="1">
    <citation type="journal article" date="2023" name="Nat. Plants">
        <title>Single-cell RNA sequencing provides a high-resolution roadmap for understanding the multicellular compartmentation of specialized metabolism.</title>
        <authorList>
            <person name="Sun S."/>
            <person name="Shen X."/>
            <person name="Li Y."/>
            <person name="Li Y."/>
            <person name="Wang S."/>
            <person name="Li R."/>
            <person name="Zhang H."/>
            <person name="Shen G."/>
            <person name="Guo B."/>
            <person name="Wei J."/>
            <person name="Xu J."/>
            <person name="St-Pierre B."/>
            <person name="Chen S."/>
            <person name="Sun C."/>
        </authorList>
    </citation>
    <scope>NUCLEOTIDE SEQUENCE [LARGE SCALE GENOMIC DNA]</scope>
</reference>
<accession>A0ACC0C4P1</accession>
<keyword evidence="2" id="KW-1185">Reference proteome</keyword>
<gene>
    <name evidence="1" type="ORF">M9H77_01039</name>
</gene>
<comment type="caution">
    <text evidence="1">The sequence shown here is derived from an EMBL/GenBank/DDBJ whole genome shotgun (WGS) entry which is preliminary data.</text>
</comment>
<evidence type="ECO:0000313" key="1">
    <source>
        <dbReference type="EMBL" id="KAI5679812.1"/>
    </source>
</evidence>
<name>A0ACC0C4P1_CATRO</name>
<proteinExistence type="predicted"/>